<dbReference type="SMART" id="SM00452">
    <property type="entry name" value="STI"/>
    <property type="match status" value="1"/>
</dbReference>
<sequence length="217" mass="23192">MMKHLLLPLVLLLAISLPLIAATGVANATQLVYDTDGHEMNSYSSYYILPAEKGAAAAAAGGGLKLNSLTALASFVIQAPSEADHGYPVKFSPLNASSDGMTRLSTDTKIIFAIITTRVESLYWYVSSSSSSGPRQRVAIPEYLKKPPGGFVFRVERHVAAAAGGAATKGYKLVWCDDGKMKPCRDLGLYESEGKTWLATGSDSPFVVVFKKRELGV</sequence>
<dbReference type="STRING" id="4558.A0A1B6PE07"/>
<dbReference type="PROSITE" id="PS00283">
    <property type="entry name" value="SOYBEAN_KUNITZ"/>
    <property type="match status" value="1"/>
</dbReference>
<dbReference type="InParanoid" id="A0A1B6PE07"/>
<dbReference type="CDD" id="cd23373">
    <property type="entry name" value="beta-trefoil_STI_ASI"/>
    <property type="match status" value="1"/>
</dbReference>
<dbReference type="GO" id="GO:0004866">
    <property type="term" value="F:endopeptidase inhibitor activity"/>
    <property type="evidence" value="ECO:0007669"/>
    <property type="project" value="InterPro"/>
</dbReference>
<dbReference type="Gramene" id="KXG23922">
    <property type="protein sequence ID" value="KXG23922"/>
    <property type="gene ID" value="SORBI_3008G159300"/>
</dbReference>
<feature type="signal peptide" evidence="1">
    <location>
        <begin position="1"/>
        <end position="22"/>
    </location>
</feature>
<dbReference type="InterPro" id="IPR002160">
    <property type="entry name" value="Prot_inh_Kunz-lg"/>
</dbReference>
<dbReference type="Pfam" id="PF00197">
    <property type="entry name" value="Kunitz_legume"/>
    <property type="match status" value="1"/>
</dbReference>
<keyword evidence="1" id="KW-0732">Signal</keyword>
<dbReference type="SUPFAM" id="SSF50386">
    <property type="entry name" value="STI-like"/>
    <property type="match status" value="1"/>
</dbReference>
<dbReference type="Gene3D" id="2.80.10.50">
    <property type="match status" value="1"/>
</dbReference>
<organism evidence="2 3">
    <name type="scientific">Sorghum bicolor</name>
    <name type="common">Sorghum</name>
    <name type="synonym">Sorghum vulgare</name>
    <dbReference type="NCBI Taxonomy" id="4558"/>
    <lineage>
        <taxon>Eukaryota</taxon>
        <taxon>Viridiplantae</taxon>
        <taxon>Streptophyta</taxon>
        <taxon>Embryophyta</taxon>
        <taxon>Tracheophyta</taxon>
        <taxon>Spermatophyta</taxon>
        <taxon>Magnoliopsida</taxon>
        <taxon>Liliopsida</taxon>
        <taxon>Poales</taxon>
        <taxon>Poaceae</taxon>
        <taxon>PACMAD clade</taxon>
        <taxon>Panicoideae</taxon>
        <taxon>Andropogonodae</taxon>
        <taxon>Andropogoneae</taxon>
        <taxon>Sorghinae</taxon>
        <taxon>Sorghum</taxon>
    </lineage>
</organism>
<reference evidence="3" key="2">
    <citation type="journal article" date="2018" name="Plant J.">
        <title>The Sorghum bicolor reference genome: improved assembly, gene annotations, a transcriptome atlas, and signatures of genome organization.</title>
        <authorList>
            <person name="McCormick R.F."/>
            <person name="Truong S.K."/>
            <person name="Sreedasyam A."/>
            <person name="Jenkins J."/>
            <person name="Shu S."/>
            <person name="Sims D."/>
            <person name="Kennedy M."/>
            <person name="Amirebrahimi M."/>
            <person name="Weers B.D."/>
            <person name="McKinley B."/>
            <person name="Mattison A."/>
            <person name="Morishige D.T."/>
            <person name="Grimwood J."/>
            <person name="Schmutz J."/>
            <person name="Mullet J.E."/>
        </authorList>
    </citation>
    <scope>NUCLEOTIDE SEQUENCE [LARGE SCALE GENOMIC DNA]</scope>
    <source>
        <strain evidence="3">cv. BTx623</strain>
    </source>
</reference>
<dbReference type="OMA" id="CANKGPC"/>
<proteinExistence type="predicted"/>
<reference evidence="2 3" key="1">
    <citation type="journal article" date="2009" name="Nature">
        <title>The Sorghum bicolor genome and the diversification of grasses.</title>
        <authorList>
            <person name="Paterson A.H."/>
            <person name="Bowers J.E."/>
            <person name="Bruggmann R."/>
            <person name="Dubchak I."/>
            <person name="Grimwood J."/>
            <person name="Gundlach H."/>
            <person name="Haberer G."/>
            <person name="Hellsten U."/>
            <person name="Mitros T."/>
            <person name="Poliakov A."/>
            <person name="Schmutz J."/>
            <person name="Spannagl M."/>
            <person name="Tang H."/>
            <person name="Wang X."/>
            <person name="Wicker T."/>
            <person name="Bharti A.K."/>
            <person name="Chapman J."/>
            <person name="Feltus F.A."/>
            <person name="Gowik U."/>
            <person name="Grigoriev I.V."/>
            <person name="Lyons E."/>
            <person name="Maher C.A."/>
            <person name="Martis M."/>
            <person name="Narechania A."/>
            <person name="Otillar R.P."/>
            <person name="Penning B.W."/>
            <person name="Salamov A.A."/>
            <person name="Wang Y."/>
            <person name="Zhang L."/>
            <person name="Carpita N.C."/>
            <person name="Freeling M."/>
            <person name="Gingle A.R."/>
            <person name="Hash C.T."/>
            <person name="Keller B."/>
            <person name="Klein P."/>
            <person name="Kresovich S."/>
            <person name="McCann M.C."/>
            <person name="Ming R."/>
            <person name="Peterson D.G."/>
            <person name="Mehboob-ur-Rahman"/>
            <person name="Ware D."/>
            <person name="Westhoff P."/>
            <person name="Mayer K.F."/>
            <person name="Messing J."/>
            <person name="Rokhsar D.S."/>
        </authorList>
    </citation>
    <scope>NUCLEOTIDE SEQUENCE [LARGE SCALE GENOMIC DNA]</scope>
    <source>
        <strain evidence="3">cv. BTx623</strain>
    </source>
</reference>
<evidence type="ECO:0000313" key="2">
    <source>
        <dbReference type="EMBL" id="KXG23922.1"/>
    </source>
</evidence>
<evidence type="ECO:0000256" key="1">
    <source>
        <dbReference type="SAM" id="SignalP"/>
    </source>
</evidence>
<dbReference type="PRINTS" id="PR00291">
    <property type="entry name" value="KUNITZINHBTR"/>
</dbReference>
<feature type="chain" id="PRO_5008588895" evidence="1">
    <location>
        <begin position="23"/>
        <end position="217"/>
    </location>
</feature>
<gene>
    <name evidence="2" type="ORF">SORBI_3008G159300</name>
</gene>
<dbReference type="PANTHER" id="PTHR33107:SF5">
    <property type="entry name" value="KUNITZ TRYPSIN INHIBITOR 5"/>
    <property type="match status" value="1"/>
</dbReference>
<evidence type="ECO:0000313" key="3">
    <source>
        <dbReference type="Proteomes" id="UP000000768"/>
    </source>
</evidence>
<name>A0A1B6PE07_SORBI</name>
<accession>A0A1B6PE07</accession>
<protein>
    <submittedName>
        <fullName evidence="2">Uncharacterized protein</fullName>
    </submittedName>
</protein>
<dbReference type="EMBL" id="CM000767">
    <property type="protein sequence ID" value="KXG23922.1"/>
    <property type="molecule type" value="Genomic_DNA"/>
</dbReference>
<dbReference type="PANTHER" id="PTHR33107">
    <property type="entry name" value="KUNITZ TRYPSIN INHIBITOR 2"/>
    <property type="match status" value="1"/>
</dbReference>
<dbReference type="OrthoDB" id="678511at2759"/>
<dbReference type="AlphaFoldDB" id="A0A1B6PE07"/>
<dbReference type="Proteomes" id="UP000000768">
    <property type="component" value="Chromosome 8"/>
</dbReference>
<dbReference type="InterPro" id="IPR011065">
    <property type="entry name" value="Kunitz_inhibitor_STI-like_sf"/>
</dbReference>
<keyword evidence="3" id="KW-1185">Reference proteome</keyword>